<accession>A0A8H6XAG9</accession>
<dbReference type="Gene3D" id="2.60.120.10">
    <property type="entry name" value="Jelly Rolls"/>
    <property type="match status" value="1"/>
</dbReference>
<comment type="caution">
    <text evidence="3">The sequence shown here is derived from an EMBL/GenBank/DDBJ whole genome shotgun (WGS) entry which is preliminary data.</text>
</comment>
<name>A0A8H6XAG9_9AGAR</name>
<keyword evidence="2" id="KW-1133">Transmembrane helix</keyword>
<feature type="transmembrane region" description="Helical" evidence="2">
    <location>
        <begin position="41"/>
        <end position="62"/>
    </location>
</feature>
<protein>
    <submittedName>
        <fullName evidence="3">Lysophospholipase NTE1</fullName>
    </submittedName>
</protein>
<evidence type="ECO:0000256" key="1">
    <source>
        <dbReference type="SAM" id="MobiDB-lite"/>
    </source>
</evidence>
<dbReference type="Proteomes" id="UP000623467">
    <property type="component" value="Unassembled WGS sequence"/>
</dbReference>
<dbReference type="SUPFAM" id="SSF51206">
    <property type="entry name" value="cAMP-binding domain-like"/>
    <property type="match status" value="1"/>
</dbReference>
<dbReference type="EMBL" id="JACAZH010000033">
    <property type="protein sequence ID" value="KAF7337680.1"/>
    <property type="molecule type" value="Genomic_DNA"/>
</dbReference>
<gene>
    <name evidence="3" type="ORF">MSAN_02241500</name>
</gene>
<sequence length="302" mass="33786">MVGAEAAGVAAGTQPIASHPLVSLVSACFWVILWALSWVKWLIGFATITLPRYIYAILSYSMTFTLNFWSFAMLGVLSAIALNYWIRFRYLNDYMQLKEPPLVKPDANELHPDVNTDPPATFHNYLDDFLQAVRVFGFLEKPVFHELARHLQTRRLIAGDSMSLDQDKSFYCVVDGMVQVFAQTGKEVEEPIGTLEDEGMNGYQLLNEVGSGGTLSSLFTILSLFTEDIKMSWQDDPEETNPFEHGISMPPRTRSANSDVPQLDLRNRTRRSSTSSSASTIHGHPELVLPRLAHASPTMTLP</sequence>
<reference evidence="3" key="1">
    <citation type="submission" date="2020-05" db="EMBL/GenBank/DDBJ databases">
        <title>Mycena genomes resolve the evolution of fungal bioluminescence.</title>
        <authorList>
            <person name="Tsai I.J."/>
        </authorList>
    </citation>
    <scope>NUCLEOTIDE SEQUENCE</scope>
    <source>
        <strain evidence="3">160909Yilan</strain>
    </source>
</reference>
<dbReference type="OrthoDB" id="3224551at2759"/>
<evidence type="ECO:0000313" key="3">
    <source>
        <dbReference type="EMBL" id="KAF7337680.1"/>
    </source>
</evidence>
<evidence type="ECO:0000313" key="4">
    <source>
        <dbReference type="Proteomes" id="UP000623467"/>
    </source>
</evidence>
<feature type="transmembrane region" description="Helical" evidence="2">
    <location>
        <begin position="68"/>
        <end position="86"/>
    </location>
</feature>
<evidence type="ECO:0000256" key="2">
    <source>
        <dbReference type="SAM" id="Phobius"/>
    </source>
</evidence>
<organism evidence="3 4">
    <name type="scientific">Mycena sanguinolenta</name>
    <dbReference type="NCBI Taxonomy" id="230812"/>
    <lineage>
        <taxon>Eukaryota</taxon>
        <taxon>Fungi</taxon>
        <taxon>Dikarya</taxon>
        <taxon>Basidiomycota</taxon>
        <taxon>Agaricomycotina</taxon>
        <taxon>Agaricomycetes</taxon>
        <taxon>Agaricomycetidae</taxon>
        <taxon>Agaricales</taxon>
        <taxon>Marasmiineae</taxon>
        <taxon>Mycenaceae</taxon>
        <taxon>Mycena</taxon>
    </lineage>
</organism>
<dbReference type="AlphaFoldDB" id="A0A8H6XAG9"/>
<feature type="region of interest" description="Disordered" evidence="1">
    <location>
        <begin position="235"/>
        <end position="302"/>
    </location>
</feature>
<keyword evidence="2" id="KW-0472">Membrane</keyword>
<feature type="transmembrane region" description="Helical" evidence="2">
    <location>
        <begin position="16"/>
        <end position="36"/>
    </location>
</feature>
<keyword evidence="2" id="KW-0812">Transmembrane</keyword>
<keyword evidence="4" id="KW-1185">Reference proteome</keyword>
<proteinExistence type="predicted"/>
<dbReference type="InterPro" id="IPR018490">
    <property type="entry name" value="cNMP-bd_dom_sf"/>
</dbReference>
<dbReference type="InterPro" id="IPR014710">
    <property type="entry name" value="RmlC-like_jellyroll"/>
</dbReference>